<accession>A0A8S5NBJ1</accession>
<name>A0A8S5NBJ1_9CAUD</name>
<evidence type="ECO:0000313" key="1">
    <source>
        <dbReference type="EMBL" id="DAD91608.1"/>
    </source>
</evidence>
<protein>
    <submittedName>
        <fullName evidence="1">Uncharacterized protein</fullName>
    </submittedName>
</protein>
<proteinExistence type="predicted"/>
<organism evidence="1">
    <name type="scientific">Myoviridae sp. ctT3B27</name>
    <dbReference type="NCBI Taxonomy" id="2826655"/>
    <lineage>
        <taxon>Viruses</taxon>
        <taxon>Duplodnaviria</taxon>
        <taxon>Heunggongvirae</taxon>
        <taxon>Uroviricota</taxon>
        <taxon>Caudoviricetes</taxon>
    </lineage>
</organism>
<sequence>MVSWVSCGGSGETNVKLMHSPWVGGGRGFDEAKSLSPPRASPCAGHVRSGFGGLSQLSVQLLNIFFNATAVIELQGAAQVVQCSNRLIVITKGISQRFMQPGTGLVWHIMRINQFQRLSQQRGTKGLPGGKCAHRRISKLFCNRCCRGAVVAGRQNPAMLQRMVANHQGTVIITGIDTPDHDVHDHVILPRTITSKDPGPPWFILRQHVAFQFGFLFRGLRTFQACHIFGEIKQHMAVTAESLP</sequence>
<reference evidence="1" key="1">
    <citation type="journal article" date="2021" name="Proc. Natl. Acad. Sci. U.S.A.">
        <title>A Catalog of Tens of Thousands of Viruses from Human Metagenomes Reveals Hidden Associations with Chronic Diseases.</title>
        <authorList>
            <person name="Tisza M.J."/>
            <person name="Buck C.B."/>
        </authorList>
    </citation>
    <scope>NUCLEOTIDE SEQUENCE</scope>
    <source>
        <strain evidence="1">CtT3B27</strain>
    </source>
</reference>
<dbReference type="EMBL" id="BK015116">
    <property type="protein sequence ID" value="DAD91608.1"/>
    <property type="molecule type" value="Genomic_DNA"/>
</dbReference>